<organism evidence="2 3">
    <name type="scientific">Tulasnella calospora MUT 4182</name>
    <dbReference type="NCBI Taxonomy" id="1051891"/>
    <lineage>
        <taxon>Eukaryota</taxon>
        <taxon>Fungi</taxon>
        <taxon>Dikarya</taxon>
        <taxon>Basidiomycota</taxon>
        <taxon>Agaricomycotina</taxon>
        <taxon>Agaricomycetes</taxon>
        <taxon>Cantharellales</taxon>
        <taxon>Tulasnellaceae</taxon>
        <taxon>Tulasnella</taxon>
    </lineage>
</organism>
<proteinExistence type="predicted"/>
<dbReference type="AlphaFoldDB" id="A0A0C3K3G4"/>
<protein>
    <submittedName>
        <fullName evidence="2">Uncharacterized protein</fullName>
    </submittedName>
</protein>
<name>A0A0C3K3G4_9AGAM</name>
<evidence type="ECO:0000313" key="2">
    <source>
        <dbReference type="EMBL" id="KIO15938.1"/>
    </source>
</evidence>
<feature type="region of interest" description="Disordered" evidence="1">
    <location>
        <begin position="1"/>
        <end position="84"/>
    </location>
</feature>
<accession>A0A0C3K3G4</accession>
<evidence type="ECO:0000256" key="1">
    <source>
        <dbReference type="SAM" id="MobiDB-lite"/>
    </source>
</evidence>
<evidence type="ECO:0000313" key="3">
    <source>
        <dbReference type="Proteomes" id="UP000054248"/>
    </source>
</evidence>
<reference evidence="2 3" key="1">
    <citation type="submission" date="2014-04" db="EMBL/GenBank/DDBJ databases">
        <authorList>
            <consortium name="DOE Joint Genome Institute"/>
            <person name="Kuo A."/>
            <person name="Girlanda M."/>
            <person name="Perotto S."/>
            <person name="Kohler A."/>
            <person name="Nagy L.G."/>
            <person name="Floudas D."/>
            <person name="Copeland A."/>
            <person name="Barry K.W."/>
            <person name="Cichocki N."/>
            <person name="Veneault-Fourrey C."/>
            <person name="LaButti K."/>
            <person name="Lindquist E.A."/>
            <person name="Lipzen A."/>
            <person name="Lundell T."/>
            <person name="Morin E."/>
            <person name="Murat C."/>
            <person name="Sun H."/>
            <person name="Tunlid A."/>
            <person name="Henrissat B."/>
            <person name="Grigoriev I.V."/>
            <person name="Hibbett D.S."/>
            <person name="Martin F."/>
            <person name="Nordberg H.P."/>
            <person name="Cantor M.N."/>
            <person name="Hua S.X."/>
        </authorList>
    </citation>
    <scope>NUCLEOTIDE SEQUENCE [LARGE SCALE GENOMIC DNA]</scope>
    <source>
        <strain evidence="2 3">MUT 4182</strain>
    </source>
</reference>
<feature type="compositionally biased region" description="Polar residues" evidence="1">
    <location>
        <begin position="71"/>
        <end position="84"/>
    </location>
</feature>
<dbReference type="HOGENOM" id="CLU_2185908_0_0_1"/>
<dbReference type="Proteomes" id="UP000054248">
    <property type="component" value="Unassembled WGS sequence"/>
</dbReference>
<gene>
    <name evidence="2" type="ORF">M407DRAFT_34436</name>
</gene>
<reference evidence="3" key="2">
    <citation type="submission" date="2015-01" db="EMBL/GenBank/DDBJ databases">
        <title>Evolutionary Origins and Diversification of the Mycorrhizal Mutualists.</title>
        <authorList>
            <consortium name="DOE Joint Genome Institute"/>
            <consortium name="Mycorrhizal Genomics Consortium"/>
            <person name="Kohler A."/>
            <person name="Kuo A."/>
            <person name="Nagy L.G."/>
            <person name="Floudas D."/>
            <person name="Copeland A."/>
            <person name="Barry K.W."/>
            <person name="Cichocki N."/>
            <person name="Veneault-Fourrey C."/>
            <person name="LaButti K."/>
            <person name="Lindquist E.A."/>
            <person name="Lipzen A."/>
            <person name="Lundell T."/>
            <person name="Morin E."/>
            <person name="Murat C."/>
            <person name="Riley R."/>
            <person name="Ohm R."/>
            <person name="Sun H."/>
            <person name="Tunlid A."/>
            <person name="Henrissat B."/>
            <person name="Grigoriev I.V."/>
            <person name="Hibbett D.S."/>
            <person name="Martin F."/>
        </authorList>
    </citation>
    <scope>NUCLEOTIDE SEQUENCE [LARGE SCALE GENOMIC DNA]</scope>
    <source>
        <strain evidence="3">MUT 4182</strain>
    </source>
</reference>
<keyword evidence="3" id="KW-1185">Reference proteome</keyword>
<sequence length="109" mass="12200">MNKEPTFRASTTTRSSEVVLPRGHKNTTPPNPGNKPTDNEHAGVLRVSTDDGYTDPRFVRSSNPKDRASSRNENPSRPGGTSQAAFSRNIDSICWCWWRLIRLVLGLYV</sequence>
<dbReference type="EMBL" id="KN823743">
    <property type="protein sequence ID" value="KIO15938.1"/>
    <property type="molecule type" value="Genomic_DNA"/>
</dbReference>